<proteinExistence type="predicted"/>
<evidence type="ECO:0000313" key="2">
    <source>
        <dbReference type="Proteomes" id="UP000602004"/>
    </source>
</evidence>
<dbReference type="RefSeq" id="WP_115776324.1">
    <property type="nucleotide sequence ID" value="NZ_BMHL01000013.1"/>
</dbReference>
<reference evidence="2" key="1">
    <citation type="journal article" date="2019" name="Int. J. Syst. Evol. Microbiol.">
        <title>The Global Catalogue of Microorganisms (GCM) 10K type strain sequencing project: providing services to taxonomists for standard genome sequencing and annotation.</title>
        <authorList>
            <consortium name="The Broad Institute Genomics Platform"/>
            <consortium name="The Broad Institute Genome Sequencing Center for Infectious Disease"/>
            <person name="Wu L."/>
            <person name="Ma J."/>
        </authorList>
    </citation>
    <scope>NUCLEOTIDE SEQUENCE [LARGE SCALE GENOMIC DNA]</scope>
    <source>
        <strain evidence="2">CGMCC 1.15103</strain>
    </source>
</reference>
<organism evidence="1 2">
    <name type="scientific">Paraburkholderia caffeinilytica</name>
    <dbReference type="NCBI Taxonomy" id="1761016"/>
    <lineage>
        <taxon>Bacteria</taxon>
        <taxon>Pseudomonadati</taxon>
        <taxon>Pseudomonadota</taxon>
        <taxon>Betaproteobacteria</taxon>
        <taxon>Burkholderiales</taxon>
        <taxon>Burkholderiaceae</taxon>
        <taxon>Paraburkholderia</taxon>
    </lineage>
</organism>
<sequence length="143" mass="15835">MFLIRNENRLPLQSTMAGEVAGVWMAAEQWTSGDLLVLRVSEKRARGVPGVIWTDLRSGAASLDKFLEGNTVLRGAAVVSTRHGCPVEDWYLDPLSEIRVGATEFNESDQAWLVVTQFTTSAGRSFSVPHGLATRYARGRRVW</sequence>
<name>A0ABQ1NAB9_9BURK</name>
<protein>
    <submittedName>
        <fullName evidence="1">Uncharacterized protein</fullName>
    </submittedName>
</protein>
<gene>
    <name evidence="1" type="ORF">GCM10011400_58390</name>
</gene>
<accession>A0ABQ1NAB9</accession>
<comment type="caution">
    <text evidence="1">The sequence shown here is derived from an EMBL/GenBank/DDBJ whole genome shotgun (WGS) entry which is preliminary data.</text>
</comment>
<dbReference type="EMBL" id="BMHL01000013">
    <property type="protein sequence ID" value="GGC62859.1"/>
    <property type="molecule type" value="Genomic_DNA"/>
</dbReference>
<dbReference type="Proteomes" id="UP000602004">
    <property type="component" value="Unassembled WGS sequence"/>
</dbReference>
<evidence type="ECO:0000313" key="1">
    <source>
        <dbReference type="EMBL" id="GGC62859.1"/>
    </source>
</evidence>
<keyword evidence="2" id="KW-1185">Reference proteome</keyword>